<keyword evidence="3" id="KW-1003">Cell membrane</keyword>
<dbReference type="SUPFAM" id="SSF103473">
    <property type="entry name" value="MFS general substrate transporter"/>
    <property type="match status" value="1"/>
</dbReference>
<gene>
    <name evidence="8" type="ORF">Tasa_038_131</name>
</gene>
<evidence type="ECO:0000256" key="6">
    <source>
        <dbReference type="ARBA" id="ARBA00023136"/>
    </source>
</evidence>
<evidence type="ECO:0000256" key="5">
    <source>
        <dbReference type="ARBA" id="ARBA00022989"/>
    </source>
</evidence>
<dbReference type="AlphaFoldDB" id="A0A0D6MP14"/>
<organism evidence="8 9">
    <name type="scientific">Tanticharoenia sakaeratensis NBRC 103193</name>
    <dbReference type="NCBI Taxonomy" id="1231623"/>
    <lineage>
        <taxon>Bacteria</taxon>
        <taxon>Pseudomonadati</taxon>
        <taxon>Pseudomonadota</taxon>
        <taxon>Alphaproteobacteria</taxon>
        <taxon>Acetobacterales</taxon>
        <taxon>Acetobacteraceae</taxon>
        <taxon>Tanticharoenia</taxon>
    </lineage>
</organism>
<reference evidence="8 9" key="1">
    <citation type="submission" date="2012-10" db="EMBL/GenBank/DDBJ databases">
        <title>Genome sequencing of Tanticharoenia sakaeratensis NBRC 103193.</title>
        <authorList>
            <person name="Azuma Y."/>
            <person name="Hadano H."/>
            <person name="Hirakawa H."/>
            <person name="Matsushita K."/>
        </authorList>
    </citation>
    <scope>NUCLEOTIDE SEQUENCE [LARGE SCALE GENOMIC DNA]</scope>
    <source>
        <strain evidence="8 9">NBRC 103193</strain>
    </source>
</reference>
<feature type="transmembrane region" description="Helical" evidence="7">
    <location>
        <begin position="25"/>
        <end position="47"/>
    </location>
</feature>
<keyword evidence="5 7" id="KW-1133">Transmembrane helix</keyword>
<keyword evidence="4 7" id="KW-0812">Transmembrane</keyword>
<evidence type="ECO:0000313" key="8">
    <source>
        <dbReference type="EMBL" id="GAN55150.1"/>
    </source>
</evidence>
<feature type="transmembrane region" description="Helical" evidence="7">
    <location>
        <begin position="53"/>
        <end position="74"/>
    </location>
</feature>
<dbReference type="STRING" id="1231623.Tasa_038_131"/>
<comment type="caution">
    <text evidence="8">The sequence shown here is derived from an EMBL/GenBank/DDBJ whole genome shotgun (WGS) entry which is preliminary data.</text>
</comment>
<feature type="transmembrane region" description="Helical" evidence="7">
    <location>
        <begin position="110"/>
        <end position="128"/>
    </location>
</feature>
<dbReference type="GO" id="GO:0005886">
    <property type="term" value="C:plasma membrane"/>
    <property type="evidence" value="ECO:0007669"/>
    <property type="project" value="UniProtKB-SubCell"/>
</dbReference>
<feature type="transmembrane region" description="Helical" evidence="7">
    <location>
        <begin position="231"/>
        <end position="251"/>
    </location>
</feature>
<protein>
    <submittedName>
        <fullName evidence="8">Major facilitator superfamily protein</fullName>
    </submittedName>
</protein>
<dbReference type="Gene3D" id="1.20.1250.20">
    <property type="entry name" value="MFS general substrate transporter like domains"/>
    <property type="match status" value="1"/>
</dbReference>
<evidence type="ECO:0000256" key="7">
    <source>
        <dbReference type="SAM" id="Phobius"/>
    </source>
</evidence>
<dbReference type="InterPro" id="IPR010290">
    <property type="entry name" value="TM_effector"/>
</dbReference>
<feature type="transmembrane region" description="Helical" evidence="7">
    <location>
        <begin position="178"/>
        <end position="197"/>
    </location>
</feature>
<proteinExistence type="predicted"/>
<sequence>MSAHTILPPGNSGTLLRLPSLKAFLFSRSLAALASQMMAVAVGWQIYALTHSIRALGFVGLAQFAPMLFLVFIAGHFADRHDRRKIVMVCQALECTALVIVALGSAEGWIRPWMLYALVAIFGALRTFEMPCQQTFVAAIAPPALLPRATALSSSLFTAASVIGPSLGGVLYGLGPTACYAICAVSFGLACAGTVTMKLSWPTRVRNPVSLASVFGGVTYLRRRPDTLGAISLDLFAVLLGGATAMLPVYANDILRTGPLGLGLLRAAPAIGALLTSTAVARWPLRGRCGPLMFLSVAIFGVATIVFGLSTTVWISVLALMVLGAADVISVMVRGALVQLGTPDEMRGRVSAVNTLFIGSSNQLGELESGLLGSAIGPEAAVVIGGIGTILVAGIWVRLFPGLWRLDRLEDIEAH</sequence>
<evidence type="ECO:0000256" key="4">
    <source>
        <dbReference type="ARBA" id="ARBA00022692"/>
    </source>
</evidence>
<dbReference type="Proteomes" id="UP000032679">
    <property type="component" value="Unassembled WGS sequence"/>
</dbReference>
<name>A0A0D6MP14_9PROT</name>
<feature type="transmembrane region" description="Helical" evidence="7">
    <location>
        <begin position="380"/>
        <end position="399"/>
    </location>
</feature>
<keyword evidence="9" id="KW-1185">Reference proteome</keyword>
<evidence type="ECO:0000256" key="1">
    <source>
        <dbReference type="ARBA" id="ARBA00004651"/>
    </source>
</evidence>
<evidence type="ECO:0000256" key="3">
    <source>
        <dbReference type="ARBA" id="ARBA00022475"/>
    </source>
</evidence>
<feature type="transmembrane region" description="Helical" evidence="7">
    <location>
        <begin position="292"/>
        <end position="309"/>
    </location>
</feature>
<keyword evidence="2" id="KW-0813">Transport</keyword>
<keyword evidence="6 7" id="KW-0472">Membrane</keyword>
<comment type="subcellular location">
    <subcellularLocation>
        <location evidence="1">Cell membrane</location>
        <topology evidence="1">Multi-pass membrane protein</topology>
    </subcellularLocation>
</comment>
<accession>A0A0D6MP14</accession>
<dbReference type="Pfam" id="PF05977">
    <property type="entry name" value="MFS_3"/>
    <property type="match status" value="1"/>
</dbReference>
<dbReference type="EMBL" id="BALE01000038">
    <property type="protein sequence ID" value="GAN55150.1"/>
    <property type="molecule type" value="Genomic_DNA"/>
</dbReference>
<dbReference type="RefSeq" id="WP_048850014.1">
    <property type="nucleotide sequence ID" value="NZ_BALE01000038.1"/>
</dbReference>
<dbReference type="CDD" id="cd06173">
    <property type="entry name" value="MFS_MefA_like"/>
    <property type="match status" value="1"/>
</dbReference>
<evidence type="ECO:0000256" key="2">
    <source>
        <dbReference type="ARBA" id="ARBA00022448"/>
    </source>
</evidence>
<feature type="transmembrane region" description="Helical" evidence="7">
    <location>
        <begin position="263"/>
        <end position="285"/>
    </location>
</feature>
<dbReference type="PANTHER" id="PTHR23513:SF9">
    <property type="entry name" value="ENTEROBACTIN EXPORTER ENTS"/>
    <property type="match status" value="1"/>
</dbReference>
<dbReference type="OrthoDB" id="7283966at2"/>
<dbReference type="PANTHER" id="PTHR23513">
    <property type="entry name" value="INTEGRAL MEMBRANE EFFLUX PROTEIN-RELATED"/>
    <property type="match status" value="1"/>
</dbReference>
<dbReference type="InterPro" id="IPR036259">
    <property type="entry name" value="MFS_trans_sf"/>
</dbReference>
<evidence type="ECO:0000313" key="9">
    <source>
        <dbReference type="Proteomes" id="UP000032679"/>
    </source>
</evidence>